<dbReference type="AlphaFoldDB" id="A0A0C3BCP7"/>
<name>A0A0C3BCP7_HEBCY</name>
<proteinExistence type="predicted"/>
<gene>
    <name evidence="2" type="ORF">M413DRAFT_450166</name>
</gene>
<reference evidence="3" key="2">
    <citation type="submission" date="2015-01" db="EMBL/GenBank/DDBJ databases">
        <title>Evolutionary Origins and Diversification of the Mycorrhizal Mutualists.</title>
        <authorList>
            <consortium name="DOE Joint Genome Institute"/>
            <consortium name="Mycorrhizal Genomics Consortium"/>
            <person name="Kohler A."/>
            <person name="Kuo A."/>
            <person name="Nagy L.G."/>
            <person name="Floudas D."/>
            <person name="Copeland A."/>
            <person name="Barry K.W."/>
            <person name="Cichocki N."/>
            <person name="Veneault-Fourrey C."/>
            <person name="LaButti K."/>
            <person name="Lindquist E.A."/>
            <person name="Lipzen A."/>
            <person name="Lundell T."/>
            <person name="Morin E."/>
            <person name="Murat C."/>
            <person name="Riley R."/>
            <person name="Ohm R."/>
            <person name="Sun H."/>
            <person name="Tunlid A."/>
            <person name="Henrissat B."/>
            <person name="Grigoriev I.V."/>
            <person name="Hibbett D.S."/>
            <person name="Martin F."/>
        </authorList>
    </citation>
    <scope>NUCLEOTIDE SEQUENCE [LARGE SCALE GENOMIC DNA]</scope>
    <source>
        <strain evidence="3">h7</strain>
    </source>
</reference>
<organism evidence="2 3">
    <name type="scientific">Hebeloma cylindrosporum</name>
    <dbReference type="NCBI Taxonomy" id="76867"/>
    <lineage>
        <taxon>Eukaryota</taxon>
        <taxon>Fungi</taxon>
        <taxon>Dikarya</taxon>
        <taxon>Basidiomycota</taxon>
        <taxon>Agaricomycotina</taxon>
        <taxon>Agaricomycetes</taxon>
        <taxon>Agaricomycetidae</taxon>
        <taxon>Agaricales</taxon>
        <taxon>Agaricineae</taxon>
        <taxon>Hymenogastraceae</taxon>
        <taxon>Hebeloma</taxon>
    </lineage>
</organism>
<feature type="region of interest" description="Disordered" evidence="1">
    <location>
        <begin position="1"/>
        <end position="76"/>
    </location>
</feature>
<dbReference type="EMBL" id="KN831930">
    <property type="protein sequence ID" value="KIM34585.1"/>
    <property type="molecule type" value="Genomic_DNA"/>
</dbReference>
<evidence type="ECO:0000313" key="2">
    <source>
        <dbReference type="EMBL" id="KIM34585.1"/>
    </source>
</evidence>
<reference evidence="2 3" key="1">
    <citation type="submission" date="2014-04" db="EMBL/GenBank/DDBJ databases">
        <authorList>
            <consortium name="DOE Joint Genome Institute"/>
            <person name="Kuo A."/>
            <person name="Gay G."/>
            <person name="Dore J."/>
            <person name="Kohler A."/>
            <person name="Nagy L.G."/>
            <person name="Floudas D."/>
            <person name="Copeland A."/>
            <person name="Barry K.W."/>
            <person name="Cichocki N."/>
            <person name="Veneault-Fourrey C."/>
            <person name="LaButti K."/>
            <person name="Lindquist E.A."/>
            <person name="Lipzen A."/>
            <person name="Lundell T."/>
            <person name="Morin E."/>
            <person name="Murat C."/>
            <person name="Sun H."/>
            <person name="Tunlid A."/>
            <person name="Henrissat B."/>
            <person name="Grigoriev I.V."/>
            <person name="Hibbett D.S."/>
            <person name="Martin F."/>
            <person name="Nordberg H.P."/>
            <person name="Cantor M.N."/>
            <person name="Hua S.X."/>
        </authorList>
    </citation>
    <scope>NUCLEOTIDE SEQUENCE [LARGE SCALE GENOMIC DNA]</scope>
    <source>
        <strain evidence="3">h7</strain>
    </source>
</reference>
<dbReference type="HOGENOM" id="CLU_2654763_0_0_1"/>
<evidence type="ECO:0000256" key="1">
    <source>
        <dbReference type="SAM" id="MobiDB-lite"/>
    </source>
</evidence>
<feature type="compositionally biased region" description="Polar residues" evidence="1">
    <location>
        <begin position="46"/>
        <end position="66"/>
    </location>
</feature>
<keyword evidence="3" id="KW-1185">Reference proteome</keyword>
<evidence type="ECO:0000313" key="3">
    <source>
        <dbReference type="Proteomes" id="UP000053424"/>
    </source>
</evidence>
<dbReference type="Proteomes" id="UP000053424">
    <property type="component" value="Unassembled WGS sequence"/>
</dbReference>
<accession>A0A0C3BCP7</accession>
<protein>
    <submittedName>
        <fullName evidence="2">Uncharacterized protein</fullName>
    </submittedName>
</protein>
<sequence>MVPQKFKANKSDDEHAPRIGQWARCEGTFRVNGSGGDNESERDDSLSVTQCGSSRASRETGLTSQGPRKIGHCDNV</sequence>